<evidence type="ECO:0000256" key="1">
    <source>
        <dbReference type="ARBA" id="ARBA00003518"/>
    </source>
</evidence>
<dbReference type="EMBL" id="JH712381">
    <property type="protein sequence ID" value="EJD74201.1"/>
    <property type="molecule type" value="Genomic_DNA"/>
</dbReference>
<gene>
    <name evidence="9" type="ORF">LOAG_18447</name>
</gene>
<dbReference type="Gene3D" id="3.20.20.70">
    <property type="entry name" value="Aldolase class I"/>
    <property type="match status" value="1"/>
</dbReference>
<dbReference type="InterPro" id="IPR004730">
    <property type="entry name" value="Transaldolase_1"/>
</dbReference>
<keyword evidence="5 8" id="KW-0808">Transferase</keyword>
<dbReference type="GO" id="GO:0005737">
    <property type="term" value="C:cytoplasm"/>
    <property type="evidence" value="ECO:0007669"/>
    <property type="project" value="InterPro"/>
</dbReference>
<organism evidence="9">
    <name type="scientific">Loa loa</name>
    <name type="common">Eye worm</name>
    <name type="synonym">Filaria loa</name>
    <dbReference type="NCBI Taxonomy" id="7209"/>
    <lineage>
        <taxon>Eukaryota</taxon>
        <taxon>Metazoa</taxon>
        <taxon>Ecdysozoa</taxon>
        <taxon>Nematoda</taxon>
        <taxon>Chromadorea</taxon>
        <taxon>Rhabditida</taxon>
        <taxon>Spirurina</taxon>
        <taxon>Spiruromorpha</taxon>
        <taxon>Filarioidea</taxon>
        <taxon>Onchocercidae</taxon>
        <taxon>Loa</taxon>
    </lineage>
</organism>
<comment type="pathway">
    <text evidence="2 8">Carbohydrate degradation; pentose phosphate pathway; D-glyceraldehyde 3-phosphate and beta-D-fructose 6-phosphate from D-ribose 5-phosphate and D-xylulose 5-phosphate (non-oxidative stage): step 2/3.</text>
</comment>
<dbReference type="FunCoup" id="A0A1S0UFI6">
    <property type="interactions" value="1526"/>
</dbReference>
<reference evidence="9" key="1">
    <citation type="submission" date="2012-04" db="EMBL/GenBank/DDBJ databases">
        <title>The Genome Sequence of Loa loa.</title>
        <authorList>
            <consortium name="The Broad Institute Genome Sequencing Platform"/>
            <consortium name="Broad Institute Genome Sequencing Center for Infectious Disease"/>
            <person name="Nutman T.B."/>
            <person name="Fink D.L."/>
            <person name="Russ C."/>
            <person name="Young S."/>
            <person name="Zeng Q."/>
            <person name="Gargeya S."/>
            <person name="Alvarado L."/>
            <person name="Berlin A."/>
            <person name="Chapman S.B."/>
            <person name="Chen Z."/>
            <person name="Freedman E."/>
            <person name="Gellesch M."/>
            <person name="Goldberg J."/>
            <person name="Griggs A."/>
            <person name="Gujja S."/>
            <person name="Heilman E.R."/>
            <person name="Heiman D."/>
            <person name="Howarth C."/>
            <person name="Mehta T."/>
            <person name="Neiman D."/>
            <person name="Pearson M."/>
            <person name="Roberts A."/>
            <person name="Saif S."/>
            <person name="Shea T."/>
            <person name="Shenoy N."/>
            <person name="Sisk P."/>
            <person name="Stolte C."/>
            <person name="Sykes S."/>
            <person name="White J."/>
            <person name="Yandava C."/>
            <person name="Haas B."/>
            <person name="Henn M.R."/>
            <person name="Nusbaum C."/>
            <person name="Birren B."/>
        </authorList>
    </citation>
    <scope>NUCLEOTIDE SEQUENCE [LARGE SCALE GENOMIC DNA]</scope>
</reference>
<dbReference type="AlphaFoldDB" id="A0A1S0UFI6"/>
<dbReference type="Pfam" id="PF00923">
    <property type="entry name" value="TAL_FSA"/>
    <property type="match status" value="1"/>
</dbReference>
<accession>A0A1S0UFI6</accession>
<dbReference type="GO" id="GO:0009052">
    <property type="term" value="P:pentose-phosphate shunt, non-oxidative branch"/>
    <property type="evidence" value="ECO:0007669"/>
    <property type="project" value="TreeGrafter"/>
</dbReference>
<name>A0A1S0UFI6_LOALO</name>
<proteinExistence type="inferred from homology"/>
<keyword evidence="7" id="KW-0704">Schiff base</keyword>
<dbReference type="NCBIfam" id="TIGR00874">
    <property type="entry name" value="talAB"/>
    <property type="match status" value="1"/>
</dbReference>
<dbReference type="OMA" id="FATIKKY"/>
<dbReference type="GO" id="GO:0005975">
    <property type="term" value="P:carbohydrate metabolic process"/>
    <property type="evidence" value="ECO:0007669"/>
    <property type="project" value="InterPro"/>
</dbReference>
<evidence type="ECO:0000256" key="8">
    <source>
        <dbReference type="RuleBase" id="RU000501"/>
    </source>
</evidence>
<comment type="function">
    <text evidence="1">Transaldolase is important for the balance of metabolites in the pentose-phosphate pathway.</text>
</comment>
<evidence type="ECO:0000256" key="2">
    <source>
        <dbReference type="ARBA" id="ARBA00004857"/>
    </source>
</evidence>
<dbReference type="InterPro" id="IPR001585">
    <property type="entry name" value="TAL/FSA"/>
</dbReference>
<dbReference type="RefSeq" id="XP_020305136.1">
    <property type="nucleotide sequence ID" value="XM_020451106.1"/>
</dbReference>
<dbReference type="PROSITE" id="PS00958">
    <property type="entry name" value="TRANSALDOLASE_2"/>
    <property type="match status" value="1"/>
</dbReference>
<comment type="function">
    <text evidence="8">Catalyzes the rate-limiting step of the non-oxidative phase in the pentose phosphate pathway. Catalyzes the reversible conversion of sedheptulose-7-phosphate and D-glyceraldehyde 3-phosphate into erythrose-4-phosphate and beta-D-fructose 6-phosphate.</text>
</comment>
<dbReference type="UniPathway" id="UPA00115">
    <property type="reaction ID" value="UER00414"/>
</dbReference>
<sequence length="462" mass="52384">MKKMKLGNELLENEELIIYKQCSNFLIFFKYKTYNMNFDLVKSAFHTYFNLTFPRILRRKQYGPLRFTYVNLINIISNGLNLGKLFTLKSSKPNDRQVLGSSCKKSWKIELGVCNVSLVECPFLGRILTKLRENLISGIIMVSVLEQMKMSTKVVADCVDFKVMKQVGAVDATTNPSILLAASKLDEYKRFLDEGVAYAKKYGSSLSREELRALAMDKIAVLMGKEVLNVVPGRVSTEVDARLAFDKDAQIVKALAVIKLYEEEGITKERVLIKLPSTWEGIQAARVLESKHGVHCNMTLLFNIYQAIACAEANATLISPFVGRIRDWYLKNTDAEDYSRETDPGVQNVRKIYSYYKKYGYKTEVMAASFRNVDEIKGLVGCDLMTISAALLKDLSVDRENIPVILSPEKAKSFEMQKVTLDEPLFRYEMNEDKMATDLLADGIRRFVADARAMEALIDKAL</sequence>
<dbReference type="CTD" id="9940295"/>
<dbReference type="InterPro" id="IPR018225">
    <property type="entry name" value="Transaldolase_AS"/>
</dbReference>
<dbReference type="EC" id="2.2.1.2" evidence="4 8"/>
<dbReference type="SUPFAM" id="SSF51569">
    <property type="entry name" value="Aldolase"/>
    <property type="match status" value="1"/>
</dbReference>
<dbReference type="PANTHER" id="PTHR10683">
    <property type="entry name" value="TRANSALDOLASE"/>
    <property type="match status" value="1"/>
</dbReference>
<evidence type="ECO:0000256" key="7">
    <source>
        <dbReference type="ARBA" id="ARBA00023270"/>
    </source>
</evidence>
<dbReference type="OrthoDB" id="2015515at2759"/>
<protein>
    <recommendedName>
        <fullName evidence="4 8">Transaldolase</fullName>
        <ecNumber evidence="4 8">2.2.1.2</ecNumber>
    </recommendedName>
</protein>
<evidence type="ECO:0000256" key="4">
    <source>
        <dbReference type="ARBA" id="ARBA00013151"/>
    </source>
</evidence>
<evidence type="ECO:0000313" key="9">
    <source>
        <dbReference type="EMBL" id="EJD74201.1"/>
    </source>
</evidence>
<dbReference type="GO" id="GO:0004801">
    <property type="term" value="F:transaldolase activity"/>
    <property type="evidence" value="ECO:0007669"/>
    <property type="project" value="UniProtKB-EC"/>
</dbReference>
<dbReference type="InParanoid" id="A0A1S0UFI6"/>
<dbReference type="PROSITE" id="PS01054">
    <property type="entry name" value="TRANSALDOLASE_1"/>
    <property type="match status" value="1"/>
</dbReference>
<dbReference type="GeneID" id="9940295"/>
<comment type="catalytic activity">
    <reaction evidence="8">
        <text>D-sedoheptulose 7-phosphate + D-glyceraldehyde 3-phosphate = D-erythrose 4-phosphate + beta-D-fructose 6-phosphate</text>
        <dbReference type="Rhea" id="RHEA:17053"/>
        <dbReference type="ChEBI" id="CHEBI:16897"/>
        <dbReference type="ChEBI" id="CHEBI:57483"/>
        <dbReference type="ChEBI" id="CHEBI:57634"/>
        <dbReference type="ChEBI" id="CHEBI:59776"/>
        <dbReference type="EC" id="2.2.1.2"/>
    </reaction>
</comment>
<evidence type="ECO:0000256" key="3">
    <source>
        <dbReference type="ARBA" id="ARBA00008012"/>
    </source>
</evidence>
<dbReference type="FunFam" id="3.20.20.70:FF:000131">
    <property type="entry name" value="Transaldolase"/>
    <property type="match status" value="1"/>
</dbReference>
<dbReference type="KEGG" id="loa:LOAG_18447"/>
<dbReference type="InterPro" id="IPR013785">
    <property type="entry name" value="Aldolase_TIM"/>
</dbReference>
<dbReference type="CDD" id="cd00957">
    <property type="entry name" value="Transaldolase_TalAB"/>
    <property type="match status" value="1"/>
</dbReference>
<comment type="similarity">
    <text evidence="3">Belongs to the transaldolase family. Type 1 subfamily.</text>
</comment>
<keyword evidence="6 8" id="KW-0570">Pentose shunt</keyword>
<evidence type="ECO:0000256" key="5">
    <source>
        <dbReference type="ARBA" id="ARBA00022679"/>
    </source>
</evidence>
<evidence type="ECO:0000256" key="6">
    <source>
        <dbReference type="ARBA" id="ARBA00023126"/>
    </source>
</evidence>
<dbReference type="PANTHER" id="PTHR10683:SF18">
    <property type="entry name" value="TRANSALDOLASE"/>
    <property type="match status" value="1"/>
</dbReference>